<feature type="transmembrane region" description="Helical" evidence="7">
    <location>
        <begin position="101"/>
        <end position="122"/>
    </location>
</feature>
<evidence type="ECO:0000256" key="5">
    <source>
        <dbReference type="ARBA" id="ARBA00023251"/>
    </source>
</evidence>
<dbReference type="Proteomes" id="UP000317940">
    <property type="component" value="Unassembled WGS sequence"/>
</dbReference>
<dbReference type="CDD" id="cd17321">
    <property type="entry name" value="MFS_MMR_MDR_like"/>
    <property type="match status" value="1"/>
</dbReference>
<evidence type="ECO:0000313" key="9">
    <source>
        <dbReference type="EMBL" id="TWF98614.1"/>
    </source>
</evidence>
<name>A0A561UGY8_9ACTN</name>
<dbReference type="InterPro" id="IPR036259">
    <property type="entry name" value="MFS_trans_sf"/>
</dbReference>
<feature type="transmembrane region" description="Helical" evidence="7">
    <location>
        <begin position="76"/>
        <end position="95"/>
    </location>
</feature>
<dbReference type="PRINTS" id="PR01036">
    <property type="entry name" value="TCRTETB"/>
</dbReference>
<feature type="transmembrane region" description="Helical" evidence="7">
    <location>
        <begin position="306"/>
        <end position="331"/>
    </location>
</feature>
<feature type="compositionally biased region" description="Low complexity" evidence="6">
    <location>
        <begin position="212"/>
        <end position="225"/>
    </location>
</feature>
<dbReference type="GO" id="GO:0046677">
    <property type="term" value="P:response to antibiotic"/>
    <property type="evidence" value="ECO:0007669"/>
    <property type="project" value="UniProtKB-KW"/>
</dbReference>
<feature type="transmembrane region" description="Helical" evidence="7">
    <location>
        <begin position="367"/>
        <end position="386"/>
    </location>
</feature>
<evidence type="ECO:0000259" key="8">
    <source>
        <dbReference type="PROSITE" id="PS50850"/>
    </source>
</evidence>
<evidence type="ECO:0000313" key="10">
    <source>
        <dbReference type="Proteomes" id="UP000317940"/>
    </source>
</evidence>
<evidence type="ECO:0000256" key="7">
    <source>
        <dbReference type="SAM" id="Phobius"/>
    </source>
</evidence>
<feature type="region of interest" description="Disordered" evidence="6">
    <location>
        <begin position="198"/>
        <end position="225"/>
    </location>
</feature>
<evidence type="ECO:0000256" key="3">
    <source>
        <dbReference type="ARBA" id="ARBA00022989"/>
    </source>
</evidence>
<feature type="transmembrane region" description="Helical" evidence="7">
    <location>
        <begin position="44"/>
        <end position="64"/>
    </location>
</feature>
<accession>A0A561UGY8</accession>
<keyword evidence="10" id="KW-1185">Reference proteome</keyword>
<dbReference type="Gene3D" id="1.20.1720.10">
    <property type="entry name" value="Multidrug resistance protein D"/>
    <property type="match status" value="1"/>
</dbReference>
<feature type="transmembrane region" description="Helical" evidence="7">
    <location>
        <begin position="468"/>
        <end position="494"/>
    </location>
</feature>
<dbReference type="GO" id="GO:0005886">
    <property type="term" value="C:plasma membrane"/>
    <property type="evidence" value="ECO:0007669"/>
    <property type="project" value="UniProtKB-SubCell"/>
</dbReference>
<dbReference type="InterPro" id="IPR020846">
    <property type="entry name" value="MFS_dom"/>
</dbReference>
<evidence type="ECO:0000256" key="2">
    <source>
        <dbReference type="ARBA" id="ARBA00022692"/>
    </source>
</evidence>
<feature type="transmembrane region" description="Helical" evidence="7">
    <location>
        <begin position="258"/>
        <end position="279"/>
    </location>
</feature>
<dbReference type="SUPFAM" id="SSF103473">
    <property type="entry name" value="MFS general substrate transporter"/>
    <property type="match status" value="1"/>
</dbReference>
<dbReference type="InterPro" id="IPR011701">
    <property type="entry name" value="MFS"/>
</dbReference>
<comment type="subcellular location">
    <subcellularLocation>
        <location evidence="1">Cell membrane</location>
        <topology evidence="1">Multi-pass membrane protein</topology>
    </subcellularLocation>
</comment>
<keyword evidence="3 7" id="KW-1133">Transmembrane helix</keyword>
<dbReference type="Gene3D" id="1.20.1250.20">
    <property type="entry name" value="MFS general substrate transporter like domains"/>
    <property type="match status" value="1"/>
</dbReference>
<dbReference type="EMBL" id="VIWT01000001">
    <property type="protein sequence ID" value="TWF98614.1"/>
    <property type="molecule type" value="Genomic_DNA"/>
</dbReference>
<protein>
    <submittedName>
        <fullName evidence="9">MFS transporter</fullName>
    </submittedName>
</protein>
<dbReference type="PANTHER" id="PTHR42718:SF39">
    <property type="entry name" value="ACTINORHODIN TRANSPORTER-RELATED"/>
    <property type="match status" value="1"/>
</dbReference>
<comment type="caution">
    <text evidence="9">The sequence shown here is derived from an EMBL/GenBank/DDBJ whole genome shotgun (WGS) entry which is preliminary data.</text>
</comment>
<reference evidence="9 10" key="1">
    <citation type="submission" date="2019-06" db="EMBL/GenBank/DDBJ databases">
        <title>Sequencing the genomes of 1000 actinobacteria strains.</title>
        <authorList>
            <person name="Klenk H.-P."/>
        </authorList>
    </citation>
    <scope>NUCLEOTIDE SEQUENCE [LARGE SCALE GENOMIC DNA]</scope>
    <source>
        <strain evidence="9 10">DSM 44826</strain>
    </source>
</reference>
<proteinExistence type="predicted"/>
<sequence length="499" mass="50330">MIDTLRRRLLLPVILLATFMASFDYMVVNVAAPSLAHDLHAGQAALELVVGGYGFSYAAGLITGGKLGDLFGHRRVFLLGVGAFTVASLLCGLAGSPGQLVAARLLQGLAAAAMAPQVLALITRLLPGEQRARALGWFGVALGTGGIAGQVLGGLLLQADPFGLGWRVIFLVNLPVGVGTVAAATRLLPRPVRTAEPVQPQPVAARSGGRTALADPPAPAAAVAPPTRPRLDLPGVLGLAASLALALVPLVLGREAGWPLWSWLSLAAAAPALAATLSWERRLARTGREPLLDLALFRGRTFSTGLLINACVLAAIGSQLFTTTLLLQAGLGLDSRAAGLEFLPLGLTTMAASLLGRRLIARFGRRVLVAGTLLSTAAAVLLALTLELSGGGVRPVELIAPLALTGFGNGLTLPALMAAVLATVAPARIGAASGVLTTTQQFAGASGVAAVGAVFFATLGTAGSPGAYAAAAASAAWVIAALMAAATVLVGVLLRPGRS</sequence>
<feature type="transmembrane region" description="Helical" evidence="7">
    <location>
        <begin position="398"/>
        <end position="421"/>
    </location>
</feature>
<keyword evidence="4 7" id="KW-0472">Membrane</keyword>
<organism evidence="9 10">
    <name type="scientific">Kitasatospora viridis</name>
    <dbReference type="NCBI Taxonomy" id="281105"/>
    <lineage>
        <taxon>Bacteria</taxon>
        <taxon>Bacillati</taxon>
        <taxon>Actinomycetota</taxon>
        <taxon>Actinomycetes</taxon>
        <taxon>Kitasatosporales</taxon>
        <taxon>Streptomycetaceae</taxon>
        <taxon>Kitasatospora</taxon>
    </lineage>
</organism>
<feature type="domain" description="Major facilitator superfamily (MFS) profile" evidence="8">
    <location>
        <begin position="10"/>
        <end position="499"/>
    </location>
</feature>
<dbReference type="RefSeq" id="WP_145905017.1">
    <property type="nucleotide sequence ID" value="NZ_BAAAMZ010000045.1"/>
</dbReference>
<feature type="transmembrane region" description="Helical" evidence="7">
    <location>
        <begin position="164"/>
        <end position="184"/>
    </location>
</feature>
<dbReference type="PROSITE" id="PS50850">
    <property type="entry name" value="MFS"/>
    <property type="match status" value="1"/>
</dbReference>
<feature type="transmembrane region" description="Helical" evidence="7">
    <location>
        <begin position="233"/>
        <end position="252"/>
    </location>
</feature>
<dbReference type="AlphaFoldDB" id="A0A561UGY8"/>
<evidence type="ECO:0000256" key="1">
    <source>
        <dbReference type="ARBA" id="ARBA00004651"/>
    </source>
</evidence>
<feature type="transmembrane region" description="Helical" evidence="7">
    <location>
        <begin position="9"/>
        <end position="32"/>
    </location>
</feature>
<feature type="transmembrane region" description="Helical" evidence="7">
    <location>
        <begin position="337"/>
        <end position="355"/>
    </location>
</feature>
<dbReference type="OrthoDB" id="783189at2"/>
<evidence type="ECO:0000256" key="4">
    <source>
        <dbReference type="ARBA" id="ARBA00023136"/>
    </source>
</evidence>
<dbReference type="GO" id="GO:0022857">
    <property type="term" value="F:transmembrane transporter activity"/>
    <property type="evidence" value="ECO:0007669"/>
    <property type="project" value="InterPro"/>
</dbReference>
<keyword evidence="5" id="KW-0046">Antibiotic resistance</keyword>
<evidence type="ECO:0000256" key="6">
    <source>
        <dbReference type="SAM" id="MobiDB-lite"/>
    </source>
</evidence>
<gene>
    <name evidence="9" type="ORF">FHX73_112435</name>
</gene>
<dbReference type="PANTHER" id="PTHR42718">
    <property type="entry name" value="MAJOR FACILITATOR SUPERFAMILY MULTIDRUG TRANSPORTER MFSC"/>
    <property type="match status" value="1"/>
</dbReference>
<feature type="transmembrane region" description="Helical" evidence="7">
    <location>
        <begin position="442"/>
        <end position="462"/>
    </location>
</feature>
<keyword evidence="2 7" id="KW-0812">Transmembrane</keyword>
<dbReference type="Pfam" id="PF07690">
    <property type="entry name" value="MFS_1"/>
    <property type="match status" value="1"/>
</dbReference>
<feature type="transmembrane region" description="Helical" evidence="7">
    <location>
        <begin position="134"/>
        <end position="158"/>
    </location>
</feature>